<dbReference type="EMBL" id="CP002372">
    <property type="protein sequence ID" value="ADT83457.1"/>
    <property type="molecule type" value="Genomic_DNA"/>
</dbReference>
<reference evidence="1 2" key="1">
    <citation type="journal article" date="2011" name="J. Bacteriol.">
        <title>Complete genome sequence of the hyperthermophilic, piezophilic, heterotrophic, and carboxydotrophic archaeon Thermococcus barophilus MP.</title>
        <authorList>
            <person name="Vannier P."/>
            <person name="Marteinsson V.T."/>
            <person name="Fridjonsson O.H."/>
            <person name="Oger P."/>
            <person name="Jebbar M."/>
        </authorList>
    </citation>
    <scope>NUCLEOTIDE SEQUENCE [LARGE SCALE GENOMIC DNA]</scope>
    <source>
        <strain evidence="2">DSM 11836 / MP</strain>
    </source>
</reference>
<accession>F0LJJ1</accession>
<evidence type="ECO:0000313" key="1">
    <source>
        <dbReference type="EMBL" id="ADT83457.1"/>
    </source>
</evidence>
<dbReference type="HOGENOM" id="CLU_3057322_0_0_2"/>
<organism evidence="1 2">
    <name type="scientific">Thermococcus barophilus (strain DSM 11836 / MP)</name>
    <dbReference type="NCBI Taxonomy" id="391623"/>
    <lineage>
        <taxon>Archaea</taxon>
        <taxon>Methanobacteriati</taxon>
        <taxon>Methanobacteriota</taxon>
        <taxon>Thermococci</taxon>
        <taxon>Thermococcales</taxon>
        <taxon>Thermococcaceae</taxon>
        <taxon>Thermococcus</taxon>
    </lineage>
</organism>
<gene>
    <name evidence="1" type="ordered locus">TERMP_00480</name>
</gene>
<dbReference type="KEGG" id="tba:TERMP_00480"/>
<sequence length="53" mass="6175">MLLSILLESYWNTLKEIEEAIRYLMTFNSLGVLLEQGGILPYFPNKSIRTLEL</sequence>
<name>F0LJJ1_THEBM</name>
<keyword evidence="2" id="KW-1185">Reference proteome</keyword>
<proteinExistence type="predicted"/>
<protein>
    <submittedName>
        <fullName evidence="1">Uncharacterized protein</fullName>
    </submittedName>
</protein>
<evidence type="ECO:0000313" key="2">
    <source>
        <dbReference type="Proteomes" id="UP000007478"/>
    </source>
</evidence>
<dbReference type="AlphaFoldDB" id="F0LJJ1"/>
<dbReference type="PATRIC" id="fig|391623.17.peg.480"/>
<dbReference type="eggNOG" id="arCOG13133">
    <property type="taxonomic scope" value="Archaea"/>
</dbReference>
<dbReference type="Proteomes" id="UP000007478">
    <property type="component" value="Chromosome"/>
</dbReference>